<comment type="caution">
    <text evidence="2">The sequence shown here is derived from an EMBL/GenBank/DDBJ whole genome shotgun (WGS) entry which is preliminary data.</text>
</comment>
<dbReference type="Proteomes" id="UP000623467">
    <property type="component" value="Unassembled WGS sequence"/>
</dbReference>
<name>A0A8H7DJZ5_9AGAR</name>
<evidence type="ECO:0000313" key="3">
    <source>
        <dbReference type="Proteomes" id="UP000623467"/>
    </source>
</evidence>
<gene>
    <name evidence="2" type="ORF">MSAN_00285900</name>
</gene>
<feature type="compositionally biased region" description="Low complexity" evidence="1">
    <location>
        <begin position="66"/>
        <end position="88"/>
    </location>
</feature>
<feature type="region of interest" description="Disordered" evidence="1">
    <location>
        <begin position="66"/>
        <end position="135"/>
    </location>
</feature>
<feature type="compositionally biased region" description="Low complexity" evidence="1">
    <location>
        <begin position="95"/>
        <end position="120"/>
    </location>
</feature>
<dbReference type="AlphaFoldDB" id="A0A8H7DJZ5"/>
<proteinExistence type="predicted"/>
<evidence type="ECO:0000256" key="1">
    <source>
        <dbReference type="SAM" id="MobiDB-lite"/>
    </source>
</evidence>
<reference evidence="2" key="1">
    <citation type="submission" date="2020-05" db="EMBL/GenBank/DDBJ databases">
        <title>Mycena genomes resolve the evolution of fungal bioluminescence.</title>
        <authorList>
            <person name="Tsai I.J."/>
        </authorList>
    </citation>
    <scope>NUCLEOTIDE SEQUENCE</scope>
    <source>
        <strain evidence="2">160909Yilan</strain>
    </source>
</reference>
<protein>
    <submittedName>
        <fullName evidence="2">Uncharacterized protein</fullName>
    </submittedName>
</protein>
<dbReference type="EMBL" id="JACAZH010000002">
    <property type="protein sequence ID" value="KAF7374051.1"/>
    <property type="molecule type" value="Genomic_DNA"/>
</dbReference>
<organism evidence="2 3">
    <name type="scientific">Mycena sanguinolenta</name>
    <dbReference type="NCBI Taxonomy" id="230812"/>
    <lineage>
        <taxon>Eukaryota</taxon>
        <taxon>Fungi</taxon>
        <taxon>Dikarya</taxon>
        <taxon>Basidiomycota</taxon>
        <taxon>Agaricomycotina</taxon>
        <taxon>Agaricomycetes</taxon>
        <taxon>Agaricomycetidae</taxon>
        <taxon>Agaricales</taxon>
        <taxon>Marasmiineae</taxon>
        <taxon>Mycenaceae</taxon>
        <taxon>Mycena</taxon>
    </lineage>
</organism>
<accession>A0A8H7DJZ5</accession>
<sequence>MTLPVLEGGNGNDPWKEYNFVYVFPSLFCYAQGMQGHYLDVAWHLMARGFFQDMFRLFFTWRLSSSNSLPGSTTSPSTATRSSPASTAPDRRRTSSPPSTSSRSSPPTTALPSRLLTASSHTMRSPSISSTRYSAHARSSSHAGLKHLFQPQFFTCTTIEDVSVYQLGLEGVALGPPDDTDGGGGARV</sequence>
<evidence type="ECO:0000313" key="2">
    <source>
        <dbReference type="EMBL" id="KAF7374051.1"/>
    </source>
</evidence>
<keyword evidence="3" id="KW-1185">Reference proteome</keyword>